<proteinExistence type="predicted"/>
<dbReference type="Proteomes" id="UP000627934">
    <property type="component" value="Unassembled WGS sequence"/>
</dbReference>
<organism evidence="1 2">
    <name type="scientific">Lasiodiplodia theobromae</name>
    <dbReference type="NCBI Taxonomy" id="45133"/>
    <lineage>
        <taxon>Eukaryota</taxon>
        <taxon>Fungi</taxon>
        <taxon>Dikarya</taxon>
        <taxon>Ascomycota</taxon>
        <taxon>Pezizomycotina</taxon>
        <taxon>Dothideomycetes</taxon>
        <taxon>Dothideomycetes incertae sedis</taxon>
        <taxon>Botryosphaeriales</taxon>
        <taxon>Botryosphaeriaceae</taxon>
        <taxon>Lasiodiplodia</taxon>
    </lineage>
</organism>
<evidence type="ECO:0000313" key="2">
    <source>
        <dbReference type="Proteomes" id="UP000627934"/>
    </source>
</evidence>
<reference evidence="1" key="2">
    <citation type="journal article" date="2018" name="DNA Res.">
        <title>Comparative genome and transcriptome analyses reveal adaptations to opportunistic infections in woody plant degrading pathogens of Botryosphaeriaceae.</title>
        <authorList>
            <person name="Yan J.Y."/>
            <person name="Zhao W.S."/>
            <person name="Chen Z."/>
            <person name="Xing Q.K."/>
            <person name="Zhang W."/>
            <person name="Chethana K.W.T."/>
            <person name="Xue M.F."/>
            <person name="Xu J.P."/>
            <person name="Phillips A.J.L."/>
            <person name="Wang Y."/>
            <person name="Liu J.H."/>
            <person name="Liu M."/>
            <person name="Zhou Y."/>
            <person name="Jayawardena R.S."/>
            <person name="Manawasinghe I.S."/>
            <person name="Huang J.B."/>
            <person name="Qiao G.H."/>
            <person name="Fu C.Y."/>
            <person name="Guo F.F."/>
            <person name="Dissanayake A.J."/>
            <person name="Peng Y.L."/>
            <person name="Hyde K.D."/>
            <person name="Li X.H."/>
        </authorList>
    </citation>
    <scope>NUCLEOTIDE SEQUENCE</scope>
    <source>
        <strain evidence="1">CSS-01s</strain>
    </source>
</reference>
<evidence type="ECO:0000313" key="1">
    <source>
        <dbReference type="EMBL" id="KAF9630941.1"/>
    </source>
</evidence>
<name>A0A8H7ITB4_9PEZI</name>
<sequence>MAWESRRLFAELLTGTGSTDMKVPARASKWQHDEERVALDNSNFELLMLNCNSVVLEAIYRPVLLTLNHGDGRQLRQG</sequence>
<accession>A0A8H7ITB4</accession>
<dbReference type="EMBL" id="MDYX01000046">
    <property type="protein sequence ID" value="KAF9630941.1"/>
    <property type="molecule type" value="Genomic_DNA"/>
</dbReference>
<comment type="caution">
    <text evidence="1">The sequence shown here is derived from an EMBL/GenBank/DDBJ whole genome shotgun (WGS) entry which is preliminary data.</text>
</comment>
<gene>
    <name evidence="1" type="ORF">BFW01_g1812</name>
</gene>
<reference evidence="1" key="1">
    <citation type="submission" date="2016-08" db="EMBL/GenBank/DDBJ databases">
        <authorList>
            <person name="Yan J."/>
        </authorList>
    </citation>
    <scope>NUCLEOTIDE SEQUENCE</scope>
    <source>
        <strain evidence="1">CSS-01s</strain>
    </source>
</reference>
<dbReference type="AlphaFoldDB" id="A0A8H7ITB4"/>
<protein>
    <submittedName>
        <fullName evidence="1">Uncharacterized protein</fullName>
    </submittedName>
</protein>